<dbReference type="EMBL" id="QKUF01000006">
    <property type="protein sequence ID" value="PZW31300.1"/>
    <property type="molecule type" value="Genomic_DNA"/>
</dbReference>
<protein>
    <submittedName>
        <fullName evidence="1">Uncharacterized protein</fullName>
    </submittedName>
</protein>
<accession>A0A326U8Z3</accession>
<organism evidence="1 2">
    <name type="scientific">Thermosporothrix hazakensis</name>
    <dbReference type="NCBI Taxonomy" id="644383"/>
    <lineage>
        <taxon>Bacteria</taxon>
        <taxon>Bacillati</taxon>
        <taxon>Chloroflexota</taxon>
        <taxon>Ktedonobacteria</taxon>
        <taxon>Ktedonobacterales</taxon>
        <taxon>Thermosporotrichaceae</taxon>
        <taxon>Thermosporothrix</taxon>
    </lineage>
</organism>
<evidence type="ECO:0000313" key="2">
    <source>
        <dbReference type="Proteomes" id="UP000248806"/>
    </source>
</evidence>
<gene>
    <name evidence="1" type="ORF">EI42_02397</name>
</gene>
<reference evidence="1 2" key="1">
    <citation type="submission" date="2018-06" db="EMBL/GenBank/DDBJ databases">
        <title>Genomic Encyclopedia of Archaeal and Bacterial Type Strains, Phase II (KMG-II): from individual species to whole genera.</title>
        <authorList>
            <person name="Goeker M."/>
        </authorList>
    </citation>
    <scope>NUCLEOTIDE SEQUENCE [LARGE SCALE GENOMIC DNA]</scope>
    <source>
        <strain evidence="1 2">ATCC BAA-1881</strain>
    </source>
</reference>
<dbReference type="RefSeq" id="WP_170142558.1">
    <property type="nucleotide sequence ID" value="NZ_BIFX01000003.1"/>
</dbReference>
<evidence type="ECO:0000313" key="1">
    <source>
        <dbReference type="EMBL" id="PZW31300.1"/>
    </source>
</evidence>
<proteinExistence type="predicted"/>
<name>A0A326U8Z3_THEHA</name>
<dbReference type="Proteomes" id="UP000248806">
    <property type="component" value="Unassembled WGS sequence"/>
</dbReference>
<comment type="caution">
    <text evidence="1">The sequence shown here is derived from an EMBL/GenBank/DDBJ whole genome shotgun (WGS) entry which is preliminary data.</text>
</comment>
<keyword evidence="2" id="KW-1185">Reference proteome</keyword>
<dbReference type="NCBIfam" id="NF038155">
    <property type="entry name" value="lanthi_I_FDLD"/>
    <property type="match status" value="1"/>
</dbReference>
<dbReference type="AlphaFoldDB" id="A0A326U8Z3"/>
<sequence length="57" mass="6401">MEQALIELRHDATFEDEFELDIRVSTPSSNAQPSALATINTCYESCAITCFCLDEQE</sequence>